<proteinExistence type="inferred from homology"/>
<keyword evidence="7" id="KW-1185">Reference proteome</keyword>
<evidence type="ECO:0000259" key="5">
    <source>
        <dbReference type="PROSITE" id="PS51764"/>
    </source>
</evidence>
<keyword evidence="2 4" id="KW-0378">Hydrolase</keyword>
<organism evidence="6 7">
    <name type="scientific">Rhizobium puerariae</name>
    <dbReference type="NCBI Taxonomy" id="1585791"/>
    <lineage>
        <taxon>Bacteria</taxon>
        <taxon>Pseudomonadati</taxon>
        <taxon>Pseudomonadota</taxon>
        <taxon>Alphaproteobacteria</taxon>
        <taxon>Hyphomicrobiales</taxon>
        <taxon>Rhizobiaceae</taxon>
        <taxon>Rhizobium/Agrobacterium group</taxon>
        <taxon>Rhizobium</taxon>
    </lineage>
</organism>
<dbReference type="PANTHER" id="PTHR40079">
    <property type="entry name" value="MANNAN ENDO-1,4-BETA-MANNOSIDASE E-RELATED"/>
    <property type="match status" value="1"/>
</dbReference>
<dbReference type="GO" id="GO:0016787">
    <property type="term" value="F:hydrolase activity"/>
    <property type="evidence" value="ECO:0007669"/>
    <property type="project" value="UniProtKB-KW"/>
</dbReference>
<accession>A0ABV6ALB3</accession>
<dbReference type="Proteomes" id="UP001589692">
    <property type="component" value="Unassembled WGS sequence"/>
</dbReference>
<comment type="similarity">
    <text evidence="1 4">Belongs to the glycosyl hydrolase 26 family.</text>
</comment>
<evidence type="ECO:0000313" key="6">
    <source>
        <dbReference type="EMBL" id="MFB9950110.1"/>
    </source>
</evidence>
<feature type="active site" description="Nucleophile" evidence="4">
    <location>
        <position position="255"/>
    </location>
</feature>
<keyword evidence="3 4" id="KW-0326">Glycosidase</keyword>
<reference evidence="6 7" key="1">
    <citation type="submission" date="2024-09" db="EMBL/GenBank/DDBJ databases">
        <authorList>
            <person name="Sun Q."/>
            <person name="Mori K."/>
        </authorList>
    </citation>
    <scope>NUCLEOTIDE SEQUENCE [LARGE SCALE GENOMIC DNA]</scope>
    <source>
        <strain evidence="6 7">TBRC 4938</strain>
    </source>
</reference>
<dbReference type="RefSeq" id="WP_377261970.1">
    <property type="nucleotide sequence ID" value="NZ_JBHMAA010000015.1"/>
</dbReference>
<evidence type="ECO:0000256" key="4">
    <source>
        <dbReference type="PROSITE-ProRule" id="PRU01100"/>
    </source>
</evidence>
<dbReference type="InterPro" id="IPR000805">
    <property type="entry name" value="Glyco_hydro_26"/>
</dbReference>
<dbReference type="SUPFAM" id="SSF51445">
    <property type="entry name" value="(Trans)glycosidases"/>
    <property type="match status" value="1"/>
</dbReference>
<dbReference type="EMBL" id="JBHMAA010000015">
    <property type="protein sequence ID" value="MFB9950110.1"/>
    <property type="molecule type" value="Genomic_DNA"/>
</dbReference>
<dbReference type="PROSITE" id="PS51764">
    <property type="entry name" value="GH26"/>
    <property type="match status" value="1"/>
</dbReference>
<feature type="active site" description="Proton donor" evidence="4">
    <location>
        <position position="151"/>
    </location>
</feature>
<evidence type="ECO:0000256" key="2">
    <source>
        <dbReference type="ARBA" id="ARBA00022801"/>
    </source>
</evidence>
<evidence type="ECO:0000313" key="7">
    <source>
        <dbReference type="Proteomes" id="UP001589692"/>
    </source>
</evidence>
<sequence>MSLTSLLLSGAMLAATSQRGFPGAQSLAMNAPTAAPTSIKRPIVTAGSTTFGAYDPHGDFGEPSSSKIEHLFLPWEDVDLSTLTLADTYARARGRTLLISVEPWSWSPAWRLTSQELLHNILDGSRDANMASVCSAAATLKSPVIIRWAQEMDETDNQFSWSHWQGKDYVEAYRRMVQVCRTHLKNARFMWSPKGNNGLEAFYPGDDVVDIVGLSVFGLQKYDRDMTGRDQTFSERLAPGYARVARYGKPIMVAELGYEGDDSYVRNWAENVTRPYPEFPALTAVIYFNDREVYPWPNGYGRPDWRVVRETTN</sequence>
<dbReference type="Gene3D" id="3.20.20.80">
    <property type="entry name" value="Glycosidases"/>
    <property type="match status" value="1"/>
</dbReference>
<dbReference type="InterPro" id="IPR022790">
    <property type="entry name" value="GH26_dom"/>
</dbReference>
<dbReference type="PANTHER" id="PTHR40079:SF4">
    <property type="entry name" value="GH26 DOMAIN-CONTAINING PROTEIN-RELATED"/>
    <property type="match status" value="1"/>
</dbReference>
<evidence type="ECO:0000256" key="3">
    <source>
        <dbReference type="ARBA" id="ARBA00023295"/>
    </source>
</evidence>
<name>A0ABV6ALB3_9HYPH</name>
<feature type="domain" description="GH26" evidence="5">
    <location>
        <begin position="1"/>
        <end position="313"/>
    </location>
</feature>
<gene>
    <name evidence="6" type="ORF">ACFFP0_14710</name>
</gene>
<protein>
    <submittedName>
        <fullName evidence="6">Glycoside hydrolase family 26 protein</fullName>
    </submittedName>
</protein>
<dbReference type="Pfam" id="PF02156">
    <property type="entry name" value="Glyco_hydro_26"/>
    <property type="match status" value="1"/>
</dbReference>
<evidence type="ECO:0000256" key="1">
    <source>
        <dbReference type="ARBA" id="ARBA00007754"/>
    </source>
</evidence>
<comment type="caution">
    <text evidence="6">The sequence shown here is derived from an EMBL/GenBank/DDBJ whole genome shotgun (WGS) entry which is preliminary data.</text>
</comment>
<dbReference type="InterPro" id="IPR017853">
    <property type="entry name" value="GH"/>
</dbReference>